<name>A0A0K2USY2_LEPSM</name>
<proteinExistence type="predicted"/>
<sequence length="97" mass="11119">MSAVERRPGEYYLAVGFDEDERHLLMNERELRRLLGFNLEELRNFTNLLKMSSQVYVSFHSSFATRKQGKLSSLQFCGPPLLEAPTAPVLRDSTTPI</sequence>
<dbReference type="AlphaFoldDB" id="A0A0K2USY2"/>
<reference evidence="1" key="1">
    <citation type="submission" date="2014-05" db="EMBL/GenBank/DDBJ databases">
        <authorList>
            <person name="Chronopoulou M."/>
        </authorList>
    </citation>
    <scope>NUCLEOTIDE SEQUENCE</scope>
    <source>
        <tissue evidence="1">Whole organism</tissue>
    </source>
</reference>
<accession>A0A0K2USY2</accession>
<dbReference type="EMBL" id="HACA01024002">
    <property type="protein sequence ID" value="CDW41363.1"/>
    <property type="molecule type" value="Transcribed_RNA"/>
</dbReference>
<organism evidence="1">
    <name type="scientific">Lepeophtheirus salmonis</name>
    <name type="common">Salmon louse</name>
    <name type="synonym">Caligus salmonis</name>
    <dbReference type="NCBI Taxonomy" id="72036"/>
    <lineage>
        <taxon>Eukaryota</taxon>
        <taxon>Metazoa</taxon>
        <taxon>Ecdysozoa</taxon>
        <taxon>Arthropoda</taxon>
        <taxon>Crustacea</taxon>
        <taxon>Multicrustacea</taxon>
        <taxon>Hexanauplia</taxon>
        <taxon>Copepoda</taxon>
        <taxon>Siphonostomatoida</taxon>
        <taxon>Caligidae</taxon>
        <taxon>Lepeophtheirus</taxon>
    </lineage>
</organism>
<evidence type="ECO:0000313" key="1">
    <source>
        <dbReference type="EMBL" id="CDW41363.1"/>
    </source>
</evidence>
<feature type="non-terminal residue" evidence="1">
    <location>
        <position position="97"/>
    </location>
</feature>
<protein>
    <submittedName>
        <fullName evidence="1">Uncharacterized protein</fullName>
    </submittedName>
</protein>